<dbReference type="InterPro" id="IPR050258">
    <property type="entry name" value="Leguminous_Lectin"/>
</dbReference>
<dbReference type="SUPFAM" id="SSF49899">
    <property type="entry name" value="Concanavalin A-like lectins/glucanases"/>
    <property type="match status" value="1"/>
</dbReference>
<dbReference type="PANTHER" id="PTHR32401:SF49">
    <property type="entry name" value="OS10G0129200 PROTEIN"/>
    <property type="match status" value="1"/>
</dbReference>
<dbReference type="AlphaFoldDB" id="A0A392T9V2"/>
<comment type="similarity">
    <text evidence="1">Belongs to the leguminous lectin family.</text>
</comment>
<comment type="caution">
    <text evidence="4">The sequence shown here is derived from an EMBL/GenBank/DDBJ whole genome shotgun (WGS) entry which is preliminary data.</text>
</comment>
<feature type="domain" description="Legume lectin" evidence="3">
    <location>
        <begin position="1"/>
        <end position="65"/>
    </location>
</feature>
<feature type="non-terminal residue" evidence="4">
    <location>
        <position position="65"/>
    </location>
</feature>
<organism evidence="4 5">
    <name type="scientific">Trifolium medium</name>
    <dbReference type="NCBI Taxonomy" id="97028"/>
    <lineage>
        <taxon>Eukaryota</taxon>
        <taxon>Viridiplantae</taxon>
        <taxon>Streptophyta</taxon>
        <taxon>Embryophyta</taxon>
        <taxon>Tracheophyta</taxon>
        <taxon>Spermatophyta</taxon>
        <taxon>Magnoliopsida</taxon>
        <taxon>eudicotyledons</taxon>
        <taxon>Gunneridae</taxon>
        <taxon>Pentapetalae</taxon>
        <taxon>rosids</taxon>
        <taxon>fabids</taxon>
        <taxon>Fabales</taxon>
        <taxon>Fabaceae</taxon>
        <taxon>Papilionoideae</taxon>
        <taxon>50 kb inversion clade</taxon>
        <taxon>NPAAA clade</taxon>
        <taxon>Hologalegina</taxon>
        <taxon>IRL clade</taxon>
        <taxon>Trifolieae</taxon>
        <taxon>Trifolium</taxon>
    </lineage>
</organism>
<keyword evidence="4" id="KW-0418">Kinase</keyword>
<dbReference type="Proteomes" id="UP000265520">
    <property type="component" value="Unassembled WGS sequence"/>
</dbReference>
<accession>A0A392T9V2</accession>
<keyword evidence="2 4" id="KW-0430">Lectin</keyword>
<sequence length="65" mass="7190">MGLTLDDHALNSTETNPFVAVEFDIFKNSFDPPLEHAGIDINSMISVANVTWLADIKDGKLNEAW</sequence>
<evidence type="ECO:0000256" key="1">
    <source>
        <dbReference type="ARBA" id="ARBA00007606"/>
    </source>
</evidence>
<dbReference type="EMBL" id="LXQA010526683">
    <property type="protein sequence ID" value="MCI57304.1"/>
    <property type="molecule type" value="Genomic_DNA"/>
</dbReference>
<reference evidence="4 5" key="1">
    <citation type="journal article" date="2018" name="Front. Plant Sci.">
        <title>Red Clover (Trifolium pratense) and Zigzag Clover (T. medium) - A Picture of Genomic Similarities and Differences.</title>
        <authorList>
            <person name="Dluhosova J."/>
            <person name="Istvanek J."/>
            <person name="Nedelnik J."/>
            <person name="Repkova J."/>
        </authorList>
    </citation>
    <scope>NUCLEOTIDE SEQUENCE [LARGE SCALE GENOMIC DNA]</scope>
    <source>
        <strain evidence="5">cv. 10/8</strain>
        <tissue evidence="4">Leaf</tissue>
    </source>
</reference>
<evidence type="ECO:0000313" key="4">
    <source>
        <dbReference type="EMBL" id="MCI57304.1"/>
    </source>
</evidence>
<dbReference type="GO" id="GO:0009610">
    <property type="term" value="P:response to symbiotic fungus"/>
    <property type="evidence" value="ECO:0007669"/>
    <property type="project" value="UniProtKB-ARBA"/>
</dbReference>
<dbReference type="Gene3D" id="2.60.120.200">
    <property type="match status" value="1"/>
</dbReference>
<keyword evidence="4" id="KW-0808">Transferase</keyword>
<evidence type="ECO:0000259" key="3">
    <source>
        <dbReference type="Pfam" id="PF00139"/>
    </source>
</evidence>
<dbReference type="InterPro" id="IPR013320">
    <property type="entry name" value="ConA-like_dom_sf"/>
</dbReference>
<dbReference type="GO" id="GO:0030246">
    <property type="term" value="F:carbohydrate binding"/>
    <property type="evidence" value="ECO:0007669"/>
    <property type="project" value="UniProtKB-KW"/>
</dbReference>
<dbReference type="GO" id="GO:0016301">
    <property type="term" value="F:kinase activity"/>
    <property type="evidence" value="ECO:0007669"/>
    <property type="project" value="UniProtKB-KW"/>
</dbReference>
<keyword evidence="5" id="KW-1185">Reference proteome</keyword>
<dbReference type="InterPro" id="IPR001220">
    <property type="entry name" value="Legume_lectin_dom"/>
</dbReference>
<evidence type="ECO:0000256" key="2">
    <source>
        <dbReference type="ARBA" id="ARBA00022734"/>
    </source>
</evidence>
<dbReference type="Pfam" id="PF00139">
    <property type="entry name" value="Lectin_legB"/>
    <property type="match status" value="1"/>
</dbReference>
<keyword evidence="4" id="KW-0675">Receptor</keyword>
<evidence type="ECO:0000313" key="5">
    <source>
        <dbReference type="Proteomes" id="UP000265520"/>
    </source>
</evidence>
<proteinExistence type="inferred from homology"/>
<dbReference type="PANTHER" id="PTHR32401">
    <property type="entry name" value="CONCANAVALIN A-LIKE LECTIN FAMILY PROTEIN"/>
    <property type="match status" value="1"/>
</dbReference>
<protein>
    <submittedName>
        <fullName evidence="4">L-type lectin-domain containing receptor kinase IX.1-like</fullName>
    </submittedName>
</protein>
<name>A0A392T9V2_9FABA</name>